<feature type="transmembrane region" description="Helical" evidence="6">
    <location>
        <begin position="124"/>
        <end position="148"/>
    </location>
</feature>
<keyword evidence="8" id="KW-1185">Reference proteome</keyword>
<feature type="transmembrane region" description="Helical" evidence="6">
    <location>
        <begin position="46"/>
        <end position="66"/>
    </location>
</feature>
<keyword evidence="2 6" id="KW-0812">Transmembrane</keyword>
<dbReference type="Proteomes" id="UP001162483">
    <property type="component" value="Unassembled WGS sequence"/>
</dbReference>
<evidence type="ECO:0008006" key="9">
    <source>
        <dbReference type="Google" id="ProtNLM"/>
    </source>
</evidence>
<evidence type="ECO:0000256" key="3">
    <source>
        <dbReference type="ARBA" id="ARBA00022989"/>
    </source>
</evidence>
<organism evidence="7 8">
    <name type="scientific">Staurois parvus</name>
    <dbReference type="NCBI Taxonomy" id="386267"/>
    <lineage>
        <taxon>Eukaryota</taxon>
        <taxon>Metazoa</taxon>
        <taxon>Chordata</taxon>
        <taxon>Craniata</taxon>
        <taxon>Vertebrata</taxon>
        <taxon>Euteleostomi</taxon>
        <taxon>Amphibia</taxon>
        <taxon>Batrachia</taxon>
        <taxon>Anura</taxon>
        <taxon>Neobatrachia</taxon>
        <taxon>Ranoidea</taxon>
        <taxon>Ranidae</taxon>
        <taxon>Staurois</taxon>
    </lineage>
</organism>
<name>A0ABN9APV2_9NEOB</name>
<dbReference type="PANTHER" id="PTHR16296:SF2">
    <property type="entry name" value="TRANSMEMBRANE PROTEIN 126A"/>
    <property type="match status" value="1"/>
</dbReference>
<evidence type="ECO:0000256" key="1">
    <source>
        <dbReference type="ARBA" id="ARBA00004225"/>
    </source>
</evidence>
<sequence length="209" mass="23493">MGDIMEEKSDGDMNQTSAKQPSVSISQFLQQNYKKLPWFEKFCFDYGSVFVGSNALACGLMAHNLFRRTLKVRKYYLLSCLPVTAVPFFFTTLYHEMLVTQPLIEGSLNCSSCAVVRGSYVGMIMGGVAPVVLAGSINLLMVPVYLRTQMKENILREMISFTKPVFSRLKYFLLFEAVASVVITSNQFGTITKLLQMSPDSKTQEELIE</sequence>
<evidence type="ECO:0000313" key="7">
    <source>
        <dbReference type="EMBL" id="CAI9538054.1"/>
    </source>
</evidence>
<dbReference type="EMBL" id="CATNWA010000755">
    <property type="protein sequence ID" value="CAI9538054.1"/>
    <property type="molecule type" value="Genomic_DNA"/>
</dbReference>
<reference evidence="7" key="1">
    <citation type="submission" date="2023-05" db="EMBL/GenBank/DDBJ databases">
        <authorList>
            <person name="Stuckert A."/>
        </authorList>
    </citation>
    <scope>NUCLEOTIDE SEQUENCE</scope>
</reference>
<evidence type="ECO:0000256" key="5">
    <source>
        <dbReference type="ARBA" id="ARBA00023136"/>
    </source>
</evidence>
<evidence type="ECO:0000313" key="8">
    <source>
        <dbReference type="Proteomes" id="UP001162483"/>
    </source>
</evidence>
<evidence type="ECO:0000256" key="2">
    <source>
        <dbReference type="ARBA" id="ARBA00022692"/>
    </source>
</evidence>
<proteinExistence type="predicted"/>
<gene>
    <name evidence="7" type="ORF">SPARVUS_LOCUS1332669</name>
</gene>
<evidence type="ECO:0000256" key="6">
    <source>
        <dbReference type="SAM" id="Phobius"/>
    </source>
</evidence>
<keyword evidence="4" id="KW-0496">Mitochondrion</keyword>
<dbReference type="InterPro" id="IPR009801">
    <property type="entry name" value="TMEM126"/>
</dbReference>
<keyword evidence="3 6" id="KW-1133">Transmembrane helix</keyword>
<dbReference type="PANTHER" id="PTHR16296">
    <property type="entry name" value="UNCHARACTERIZED HYPOTHALAMUS PROTEIN HT007"/>
    <property type="match status" value="1"/>
</dbReference>
<evidence type="ECO:0000256" key="4">
    <source>
        <dbReference type="ARBA" id="ARBA00023128"/>
    </source>
</evidence>
<feature type="transmembrane region" description="Helical" evidence="6">
    <location>
        <begin position="75"/>
        <end position="94"/>
    </location>
</feature>
<comment type="subcellular location">
    <subcellularLocation>
        <location evidence="1">Mitochondrion membrane</location>
        <topology evidence="1">Multi-pass membrane protein</topology>
    </subcellularLocation>
</comment>
<protein>
    <recommendedName>
        <fullName evidence="9">Transmembrane protein 126A</fullName>
    </recommendedName>
</protein>
<comment type="caution">
    <text evidence="7">The sequence shown here is derived from an EMBL/GenBank/DDBJ whole genome shotgun (WGS) entry which is preliminary data.</text>
</comment>
<accession>A0ABN9APV2</accession>
<keyword evidence="5 6" id="KW-0472">Membrane</keyword>
<dbReference type="Pfam" id="PF07114">
    <property type="entry name" value="TMEM126"/>
    <property type="match status" value="1"/>
</dbReference>